<dbReference type="Proteomes" id="UP000254716">
    <property type="component" value="Unassembled WGS sequence"/>
</dbReference>
<protein>
    <submittedName>
        <fullName evidence="2">Serine protease EspP</fullName>
        <ecNumber evidence="2">3.4.21.-</ecNumber>
    </submittedName>
</protein>
<dbReference type="GO" id="GO:0019867">
    <property type="term" value="C:outer membrane"/>
    <property type="evidence" value="ECO:0007669"/>
    <property type="project" value="InterPro"/>
</dbReference>
<dbReference type="EC" id="3.4.21.-" evidence="2"/>
<name>A0A0A0GNB9_ECOLX</name>
<dbReference type="InterPro" id="IPR011050">
    <property type="entry name" value="Pectin_lyase_fold/virulence"/>
</dbReference>
<dbReference type="NCBIfam" id="TIGR01414">
    <property type="entry name" value="autotrans_barl"/>
    <property type="match status" value="1"/>
</dbReference>
<reference evidence="2 3" key="1">
    <citation type="submission" date="2018-06" db="EMBL/GenBank/DDBJ databases">
        <authorList>
            <consortium name="Pathogen Informatics"/>
            <person name="Doyle S."/>
        </authorList>
    </citation>
    <scope>NUCLEOTIDE SEQUENCE [LARGE SCALE GENOMIC DNA]</scope>
    <source>
        <strain evidence="2 3">NCTC9081</strain>
    </source>
</reference>
<dbReference type="Gene3D" id="2.160.20.20">
    <property type="match status" value="1"/>
</dbReference>
<dbReference type="SUPFAM" id="SSF103515">
    <property type="entry name" value="Autotransporter"/>
    <property type="match status" value="1"/>
</dbReference>
<dbReference type="GO" id="GO:0008233">
    <property type="term" value="F:peptidase activity"/>
    <property type="evidence" value="ECO:0007669"/>
    <property type="project" value="UniProtKB-KW"/>
</dbReference>
<accession>A0A0A0GNB9</accession>
<evidence type="ECO:0000313" key="2">
    <source>
        <dbReference type="EMBL" id="STJ20533.1"/>
    </source>
</evidence>
<keyword evidence="2" id="KW-0378">Hydrolase</keyword>
<gene>
    <name evidence="2" type="primary">pet_3</name>
    <name evidence="2" type="ORF">NCTC9081_06117</name>
</gene>
<dbReference type="InterPro" id="IPR006315">
    <property type="entry name" value="OM_autotransptr_brl_dom"/>
</dbReference>
<evidence type="ECO:0000259" key="1">
    <source>
        <dbReference type="Pfam" id="PF24078"/>
    </source>
</evidence>
<dbReference type="AlphaFoldDB" id="A0A0A0GNB9"/>
<keyword evidence="2" id="KW-0645">Protease</keyword>
<dbReference type="InterPro" id="IPR036709">
    <property type="entry name" value="Autotransporte_beta_dom_sf"/>
</dbReference>
<evidence type="ECO:0000313" key="3">
    <source>
        <dbReference type="Proteomes" id="UP000254716"/>
    </source>
</evidence>
<proteinExistence type="predicted"/>
<dbReference type="Pfam" id="PF24078">
    <property type="entry name" value="Beta-sol_PIC_HAP1_IgA0_2nd"/>
    <property type="match status" value="1"/>
</dbReference>
<dbReference type="CDD" id="cd01343">
    <property type="entry name" value="PL1_Passenger_AT"/>
    <property type="match status" value="1"/>
</dbReference>
<dbReference type="InterPro" id="IPR012332">
    <property type="entry name" value="Autotransporter_pectin_lyase_C"/>
</dbReference>
<organism evidence="2 3">
    <name type="scientific">Escherichia coli</name>
    <dbReference type="NCBI Taxonomy" id="562"/>
    <lineage>
        <taxon>Bacteria</taxon>
        <taxon>Pseudomonadati</taxon>
        <taxon>Pseudomonadota</taxon>
        <taxon>Gammaproteobacteria</taxon>
        <taxon>Enterobacterales</taxon>
        <taxon>Enterobacteriaceae</taxon>
        <taxon>Escherichia</taxon>
    </lineage>
</organism>
<dbReference type="SUPFAM" id="SSF51126">
    <property type="entry name" value="Pectin lyase-like"/>
    <property type="match status" value="1"/>
</dbReference>
<dbReference type="EMBL" id="UGCV01000008">
    <property type="protein sequence ID" value="STJ20533.1"/>
    <property type="molecule type" value="Genomic_DNA"/>
</dbReference>
<sequence>MRSAVNRWNQNTVDYLKKTYTHDINLNSQELEQQHIQKNKDNSIHGGGTLNIISNLSLGHGGLKFDDNQTYIVKGDNATYTGAGIDIGKNTTVDWYLKGVTNDNLHKIGAGTLDVKVSQGGNLKTGDGTVILSAERAFNNIYIASGNSTVKLNADNALGTGNYSGVFFTENGGTLDLNGHNQSFNFIAASDNGATITNTNTKNKSTLSINNTSDYIYHGNIKGNIDLSHLRENKQSNTRLILDGNIDTKNDIHVNNGTLVMQGHATSHATFRDSPVQCYVPNILCVTDSAAVIKKLEASANNKNKTGYMSNNAVSDFAQPDWEGRTFNFKTLYLDNADFSVARNAQVSGNIDAKNSTVTLGSDTAFIDFYSGKNITGNGFNFRQNVKSGSPTNTAAQDISSFTGNIDANNSEITINNKFRGYFSAENNSHVTVKNKDVILDGGARISNNSTLKLDKNASLTAHTWLMNSGTIEIGENAGLNLPGYPVADKFLPSVHELGNVKMTGDNATLTAANYTMFSGNITADDDIAAILNIGSSDEATLSDFNPNPELTDMMFKNYNASWTGSISASKGSATMNNAVWRMTGDSKLNSLNTNKSLTVFSSDNNSFATLTVNDMTMNDSTFVLRSNVTDSDKLIVKNKLDGKNNNLLVDFIENNGKEQTMNVELVTAPKGTSSDVFNPQEQNIGFSDVIPVIETENKDEKTTWTLKGFNVATNQQSVQKAENFMSAGYKNFLNEVNNLNKRMGDLRDINGEAGAWARIMSGAGSAGGGYSDNYTHVQIGADKKHELDGLDLFTGMTMTYTDSNAGNNDFLRQNEICRGWPLCLCHV</sequence>
<dbReference type="InterPro" id="IPR057393">
    <property type="entry name" value="PIC_HAP1_IgA0_b-sol2"/>
</dbReference>
<feature type="domain" description="PIC/HAP1/IgA0-like second beta-solenoid repeat region" evidence="1">
    <location>
        <begin position="233"/>
        <end position="432"/>
    </location>
</feature>
<dbReference type="GO" id="GO:0006508">
    <property type="term" value="P:proteolysis"/>
    <property type="evidence" value="ECO:0007669"/>
    <property type="project" value="UniProtKB-KW"/>
</dbReference>